<dbReference type="InterPro" id="IPR006086">
    <property type="entry name" value="XPG-I_dom"/>
</dbReference>
<dbReference type="SUPFAM" id="SSF47807">
    <property type="entry name" value="5' to 3' exonuclease, C-terminal subdomain"/>
    <property type="match status" value="1"/>
</dbReference>
<comment type="subcellular location">
    <subcellularLocation>
        <location evidence="2">Nucleus</location>
    </subcellularLocation>
</comment>
<feature type="region of interest" description="Disordered" evidence="13">
    <location>
        <begin position="540"/>
        <end position="614"/>
    </location>
</feature>
<evidence type="ECO:0000313" key="17">
    <source>
        <dbReference type="Proteomes" id="UP000775213"/>
    </source>
</evidence>
<evidence type="ECO:0000256" key="1">
    <source>
        <dbReference type="ARBA" id="ARBA00001946"/>
    </source>
</evidence>
<dbReference type="InterPro" id="IPR029060">
    <property type="entry name" value="PIN-like_dom_sf"/>
</dbReference>
<dbReference type="GO" id="GO:0005634">
    <property type="term" value="C:nucleus"/>
    <property type="evidence" value="ECO:0007669"/>
    <property type="project" value="UniProtKB-SubCell"/>
</dbReference>
<dbReference type="GO" id="GO:0006281">
    <property type="term" value="P:DNA repair"/>
    <property type="evidence" value="ECO:0007669"/>
    <property type="project" value="UniProtKB-KW"/>
</dbReference>
<feature type="domain" description="XPG-I" evidence="14">
    <location>
        <begin position="138"/>
        <end position="208"/>
    </location>
</feature>
<dbReference type="Pfam" id="PF00867">
    <property type="entry name" value="XPG_I"/>
    <property type="match status" value="1"/>
</dbReference>
<evidence type="ECO:0000256" key="9">
    <source>
        <dbReference type="ARBA" id="ARBA00023204"/>
    </source>
</evidence>
<dbReference type="AlphaFoldDB" id="A0AAV7FLY9"/>
<evidence type="ECO:0000256" key="4">
    <source>
        <dbReference type="ARBA" id="ARBA00022723"/>
    </source>
</evidence>
<dbReference type="GO" id="GO:0046872">
    <property type="term" value="F:metal ion binding"/>
    <property type="evidence" value="ECO:0007669"/>
    <property type="project" value="UniProtKB-KW"/>
</dbReference>
<sequence length="637" mass="71841">MGVGGNFWDLLKPYARFEGVDFLRDKRVAVDLSFWIVQHDAAIRSKYTRARCPHLRITFFRTLALFTKLGAFPVFVVDGEPSPLKDQARMERFLRGSGLELSVLLKPPEAVAGQAAPAAKPRNRVFSTWVQQCVELLEILGMPVLKAQSEAEALCAQLNNEGHVDACITSDSDAFLFGAKCVIKCLRSNSKEPFECYYLSDIEAGLGLKRKQMVAIALLVGNDHHLQGVPGFGAETALRFVKLFSDDDVLDRLSEVGRGIIPAFQEGIDASLEHDATSPYEGVATTRSPHCSQCGHPGSKRAHLKIACEYCRNDGSESCMMKSTGFKCYCSPCREDLIVKEQKKQENWQLKACQKIAAEHGFPNKEIIEMYLNASGRDDEGNCTPLLRWDKPRVENLVDFLAFHQHWEPSYIRQRILPMLSTIYLREMASTSESSFLLHDQYEFHSIDRVKIRYGCPYYLVKWKKAIHSLDYVTQNISNEELESEQTESTITDEFVDSIDGPDVPTIIVDDGCWYLVTEENTELVQAAFPKAVEKFLQEKQLKETKSSPRKSSKSKADSESPKSSGVQLSITEFYRSTKPVARASQTKDKQKNLEVEDSNKSRNRPPDLDQEIPKSDPILLTKLYLAMISISYQSLL</sequence>
<dbReference type="Pfam" id="PF00752">
    <property type="entry name" value="XPG_N"/>
    <property type="match status" value="1"/>
</dbReference>
<dbReference type="PRINTS" id="PR00853">
    <property type="entry name" value="XPGRADSUPER"/>
</dbReference>
<dbReference type="SMART" id="SM00484">
    <property type="entry name" value="XPGI"/>
    <property type="match status" value="1"/>
</dbReference>
<dbReference type="InterPro" id="IPR006085">
    <property type="entry name" value="XPG_DNA_repair_N"/>
</dbReference>
<dbReference type="Proteomes" id="UP000775213">
    <property type="component" value="Unassembled WGS sequence"/>
</dbReference>
<evidence type="ECO:0000256" key="6">
    <source>
        <dbReference type="ARBA" id="ARBA00022763"/>
    </source>
</evidence>
<evidence type="ECO:0000256" key="5">
    <source>
        <dbReference type="ARBA" id="ARBA00022759"/>
    </source>
</evidence>
<evidence type="ECO:0000313" key="16">
    <source>
        <dbReference type="EMBL" id="KAH0436435.1"/>
    </source>
</evidence>
<reference evidence="16 17" key="1">
    <citation type="journal article" date="2021" name="Hortic Res">
        <title>Chromosome-scale assembly of the Dendrobium chrysotoxum genome enhances the understanding of orchid evolution.</title>
        <authorList>
            <person name="Zhang Y."/>
            <person name="Zhang G.Q."/>
            <person name="Zhang D."/>
            <person name="Liu X.D."/>
            <person name="Xu X.Y."/>
            <person name="Sun W.H."/>
            <person name="Yu X."/>
            <person name="Zhu X."/>
            <person name="Wang Z.W."/>
            <person name="Zhao X."/>
            <person name="Zhong W.Y."/>
            <person name="Chen H."/>
            <person name="Yin W.L."/>
            <person name="Huang T."/>
            <person name="Niu S.C."/>
            <person name="Liu Z.J."/>
        </authorList>
    </citation>
    <scope>NUCLEOTIDE SEQUENCE [LARGE SCALE GENOMIC DNA]</scope>
    <source>
        <strain evidence="16">Lindl</strain>
    </source>
</reference>
<accession>A0AAV7FLY9</accession>
<dbReference type="Gene3D" id="1.10.150.20">
    <property type="entry name" value="5' to 3' exonuclease, C-terminal subdomain"/>
    <property type="match status" value="1"/>
</dbReference>
<name>A0AAV7FLY9_DENCH</name>
<keyword evidence="7" id="KW-0378">Hydrolase</keyword>
<dbReference type="FunFam" id="1.10.150.20:FF:000030">
    <property type="entry name" value="Flap endonuclease GEN-like 1"/>
    <property type="match status" value="1"/>
</dbReference>
<evidence type="ECO:0000256" key="13">
    <source>
        <dbReference type="SAM" id="MobiDB-lite"/>
    </source>
</evidence>
<evidence type="ECO:0000259" key="15">
    <source>
        <dbReference type="SMART" id="SM00485"/>
    </source>
</evidence>
<dbReference type="SUPFAM" id="SSF88723">
    <property type="entry name" value="PIN domain-like"/>
    <property type="match status" value="1"/>
</dbReference>
<keyword evidence="3" id="KW-0540">Nuclease</keyword>
<keyword evidence="6" id="KW-0227">DNA damage</keyword>
<proteinExistence type="inferred from homology"/>
<comment type="similarity">
    <text evidence="11">Belongs to the XPG/RAD2 endonuclease family. GEN subfamily.</text>
</comment>
<dbReference type="EMBL" id="JAGFBR010000750">
    <property type="protein sequence ID" value="KAH0436435.1"/>
    <property type="molecule type" value="Genomic_DNA"/>
</dbReference>
<keyword evidence="8" id="KW-0460">Magnesium</keyword>
<evidence type="ECO:0000256" key="12">
    <source>
        <dbReference type="ARBA" id="ARBA00073453"/>
    </source>
</evidence>
<evidence type="ECO:0000256" key="2">
    <source>
        <dbReference type="ARBA" id="ARBA00004123"/>
    </source>
</evidence>
<evidence type="ECO:0000256" key="3">
    <source>
        <dbReference type="ARBA" id="ARBA00022722"/>
    </source>
</evidence>
<keyword evidence="17" id="KW-1185">Reference proteome</keyword>
<comment type="cofactor">
    <cofactor evidence="1">
        <name>Mg(2+)</name>
        <dbReference type="ChEBI" id="CHEBI:18420"/>
    </cofactor>
</comment>
<dbReference type="SMART" id="SM00485">
    <property type="entry name" value="XPGN"/>
    <property type="match status" value="1"/>
</dbReference>
<evidence type="ECO:0000256" key="8">
    <source>
        <dbReference type="ARBA" id="ARBA00022842"/>
    </source>
</evidence>
<dbReference type="InterPro" id="IPR006084">
    <property type="entry name" value="XPG/Rad2"/>
</dbReference>
<dbReference type="PANTHER" id="PTHR11081:SF59">
    <property type="entry name" value="FI23547P1"/>
    <property type="match status" value="1"/>
</dbReference>
<comment type="caution">
    <text evidence="16">The sequence shown here is derived from an EMBL/GenBank/DDBJ whole genome shotgun (WGS) entry which is preliminary data.</text>
</comment>
<dbReference type="FunFam" id="3.40.50.1010:FF:000032">
    <property type="entry name" value="Flap endonuclease GEN-like 1"/>
    <property type="match status" value="1"/>
</dbReference>
<keyword evidence="4" id="KW-0479">Metal-binding</keyword>
<organism evidence="16 17">
    <name type="scientific">Dendrobium chrysotoxum</name>
    <name type="common">Orchid</name>
    <dbReference type="NCBI Taxonomy" id="161865"/>
    <lineage>
        <taxon>Eukaryota</taxon>
        <taxon>Viridiplantae</taxon>
        <taxon>Streptophyta</taxon>
        <taxon>Embryophyta</taxon>
        <taxon>Tracheophyta</taxon>
        <taxon>Spermatophyta</taxon>
        <taxon>Magnoliopsida</taxon>
        <taxon>Liliopsida</taxon>
        <taxon>Asparagales</taxon>
        <taxon>Orchidaceae</taxon>
        <taxon>Epidendroideae</taxon>
        <taxon>Malaxideae</taxon>
        <taxon>Dendrobiinae</taxon>
        <taxon>Dendrobium</taxon>
    </lineage>
</organism>
<gene>
    <name evidence="16" type="ORF">IEQ34_026410</name>
</gene>
<keyword evidence="5" id="KW-0255">Endonuclease</keyword>
<evidence type="ECO:0000256" key="11">
    <source>
        <dbReference type="ARBA" id="ARBA00038112"/>
    </source>
</evidence>
<dbReference type="GO" id="GO:0017108">
    <property type="term" value="F:5'-flap endonuclease activity"/>
    <property type="evidence" value="ECO:0007669"/>
    <property type="project" value="TreeGrafter"/>
</dbReference>
<keyword evidence="10" id="KW-0539">Nucleus</keyword>
<evidence type="ECO:0000256" key="7">
    <source>
        <dbReference type="ARBA" id="ARBA00022801"/>
    </source>
</evidence>
<feature type="domain" description="XPG N-terminal" evidence="15">
    <location>
        <begin position="1"/>
        <end position="99"/>
    </location>
</feature>
<feature type="compositionally biased region" description="Basic and acidic residues" evidence="13">
    <location>
        <begin position="586"/>
        <end position="614"/>
    </location>
</feature>
<dbReference type="InterPro" id="IPR036279">
    <property type="entry name" value="5-3_exonuclease_C_sf"/>
</dbReference>
<dbReference type="CDD" id="cd09869">
    <property type="entry name" value="PIN_GEN1"/>
    <property type="match status" value="1"/>
</dbReference>
<protein>
    <recommendedName>
        <fullName evidence="12">Flap endonuclease GEN-like 1</fullName>
    </recommendedName>
</protein>
<evidence type="ECO:0000256" key="10">
    <source>
        <dbReference type="ARBA" id="ARBA00023242"/>
    </source>
</evidence>
<dbReference type="PANTHER" id="PTHR11081">
    <property type="entry name" value="FLAP ENDONUCLEASE FAMILY MEMBER"/>
    <property type="match status" value="1"/>
</dbReference>
<keyword evidence="9" id="KW-0234">DNA repair</keyword>
<evidence type="ECO:0000259" key="14">
    <source>
        <dbReference type="SMART" id="SM00484"/>
    </source>
</evidence>
<dbReference type="Gene3D" id="3.40.50.1010">
    <property type="entry name" value="5'-nuclease"/>
    <property type="match status" value="1"/>
</dbReference>
<feature type="compositionally biased region" description="Polar residues" evidence="13">
    <location>
        <begin position="562"/>
        <end position="571"/>
    </location>
</feature>
<dbReference type="GO" id="GO:0009555">
    <property type="term" value="P:pollen development"/>
    <property type="evidence" value="ECO:0007669"/>
    <property type="project" value="TreeGrafter"/>
</dbReference>